<evidence type="ECO:0000313" key="1">
    <source>
        <dbReference type="EMBL" id="TWT65135.1"/>
    </source>
</evidence>
<protein>
    <submittedName>
        <fullName evidence="1">Uncharacterized protein</fullName>
    </submittedName>
</protein>
<gene>
    <name evidence="1" type="ORF">CA85_34820</name>
</gene>
<proteinExistence type="predicted"/>
<evidence type="ECO:0000313" key="2">
    <source>
        <dbReference type="Proteomes" id="UP000318053"/>
    </source>
</evidence>
<keyword evidence="2" id="KW-1185">Reference proteome</keyword>
<reference evidence="1 2" key="1">
    <citation type="submission" date="2019-02" db="EMBL/GenBank/DDBJ databases">
        <title>Deep-cultivation of Planctomycetes and their phenomic and genomic characterization uncovers novel biology.</title>
        <authorList>
            <person name="Wiegand S."/>
            <person name="Jogler M."/>
            <person name="Boedeker C."/>
            <person name="Pinto D."/>
            <person name="Vollmers J."/>
            <person name="Rivas-Marin E."/>
            <person name="Kohn T."/>
            <person name="Peeters S.H."/>
            <person name="Heuer A."/>
            <person name="Rast P."/>
            <person name="Oberbeckmann S."/>
            <person name="Bunk B."/>
            <person name="Jeske O."/>
            <person name="Meyerdierks A."/>
            <person name="Storesund J.E."/>
            <person name="Kallscheuer N."/>
            <person name="Luecker S."/>
            <person name="Lage O.M."/>
            <person name="Pohl T."/>
            <person name="Merkel B.J."/>
            <person name="Hornburger P."/>
            <person name="Mueller R.-W."/>
            <person name="Bruemmer F."/>
            <person name="Labrenz M."/>
            <person name="Spormann A.M."/>
            <person name="Op Den Camp H."/>
            <person name="Overmann J."/>
            <person name="Amann R."/>
            <person name="Jetten M.S.M."/>
            <person name="Mascher T."/>
            <person name="Medema M.H."/>
            <person name="Devos D.P."/>
            <person name="Kaster A.-K."/>
            <person name="Ovreas L."/>
            <person name="Rohde M."/>
            <person name="Galperin M.Y."/>
            <person name="Jogler C."/>
        </authorList>
    </citation>
    <scope>NUCLEOTIDE SEQUENCE [LARGE SCALE GENOMIC DNA]</scope>
    <source>
        <strain evidence="1 2">CA85</strain>
    </source>
</reference>
<comment type="caution">
    <text evidence="1">The sequence shown here is derived from an EMBL/GenBank/DDBJ whole genome shotgun (WGS) entry which is preliminary data.</text>
</comment>
<dbReference type="AlphaFoldDB" id="A0A5C5XT03"/>
<sequence length="184" mass="20257">MKVERVGGVGKVPSAAAILHGGESRCFAVHRREAFVKLHLAKYRVIRKEGTLRKRPRALRDSLAAAFLTADTRPQLLDKLLAEYRRNDMLPAVGLNRYPSERQCGAATKCRSSLDTKYLMVGNLVADHAAANRQGVLEKRVPTGDDENACRDQNCRSGQEHARCIGSAPIENEDDADGRCDDDG</sequence>
<name>A0A5C5XT03_9BACT</name>
<organism evidence="1 2">
    <name type="scientific">Allorhodopirellula solitaria</name>
    <dbReference type="NCBI Taxonomy" id="2527987"/>
    <lineage>
        <taxon>Bacteria</taxon>
        <taxon>Pseudomonadati</taxon>
        <taxon>Planctomycetota</taxon>
        <taxon>Planctomycetia</taxon>
        <taxon>Pirellulales</taxon>
        <taxon>Pirellulaceae</taxon>
        <taxon>Allorhodopirellula</taxon>
    </lineage>
</organism>
<accession>A0A5C5XT03</accession>
<dbReference type="EMBL" id="SJPK01000008">
    <property type="protein sequence ID" value="TWT65135.1"/>
    <property type="molecule type" value="Genomic_DNA"/>
</dbReference>
<dbReference type="Proteomes" id="UP000318053">
    <property type="component" value="Unassembled WGS sequence"/>
</dbReference>